<dbReference type="RefSeq" id="WP_006005385.1">
    <property type="nucleotide sequence ID" value="NZ_BAET01000018.1"/>
</dbReference>
<comment type="caution">
    <text evidence="2">The sequence shown here is derived from an EMBL/GenBank/DDBJ whole genome shotgun (WGS) entry which is preliminary data.</text>
</comment>
<keyword evidence="3" id="KW-1185">Reference proteome</keyword>
<evidence type="ECO:0000313" key="3">
    <source>
        <dbReference type="Proteomes" id="UP000053586"/>
    </source>
</evidence>
<evidence type="ECO:0000256" key="1">
    <source>
        <dbReference type="SAM" id="Phobius"/>
    </source>
</evidence>
<sequence>MNEKEGLANISQGVEIDENFKAPSELLKAQSLGNLLDTAVKLPFIKFRVGLDFLVGLIPVVGDTVMLAASMRIVHLGHKMGLPNPLKYKMIRNAIFDYGLGFVPILGDIVDMFFKANQKNVRIMETWWVSQNKVQIDALAKRELDAWQKEHDKQDV</sequence>
<proteinExistence type="predicted"/>
<dbReference type="EMBL" id="BAET01000018">
    <property type="protein sequence ID" value="GAB55854.1"/>
    <property type="molecule type" value="Genomic_DNA"/>
</dbReference>
<dbReference type="InterPro" id="IPR025187">
    <property type="entry name" value="DUF4112"/>
</dbReference>
<accession>H5TC27</accession>
<evidence type="ECO:0000313" key="2">
    <source>
        <dbReference type="EMBL" id="GAB55854.1"/>
    </source>
</evidence>
<dbReference type="Proteomes" id="UP000053586">
    <property type="component" value="Unassembled WGS sequence"/>
</dbReference>
<dbReference type="PANTHER" id="PTHR35519">
    <property type="entry name" value="MEMBRANE PROTEINS"/>
    <property type="match status" value="1"/>
</dbReference>
<evidence type="ECO:0008006" key="4">
    <source>
        <dbReference type="Google" id="ProtNLM"/>
    </source>
</evidence>
<name>H5TC27_9ALTE</name>
<gene>
    <name evidence="2" type="ORF">GPUN_1738</name>
</gene>
<feature type="transmembrane region" description="Helical" evidence="1">
    <location>
        <begin position="51"/>
        <end position="74"/>
    </location>
</feature>
<keyword evidence="1" id="KW-1133">Transmembrane helix</keyword>
<reference evidence="2 3" key="2">
    <citation type="journal article" date="2017" name="Antonie Van Leeuwenhoek">
        <title>Rhizobium rhizosphaerae sp. nov., a novel species isolated from rice rhizosphere.</title>
        <authorList>
            <person name="Zhao J.J."/>
            <person name="Zhang J."/>
            <person name="Zhang R.J."/>
            <person name="Zhang C.W."/>
            <person name="Yin H.Q."/>
            <person name="Zhang X.X."/>
        </authorList>
    </citation>
    <scope>NUCLEOTIDE SEQUENCE [LARGE SCALE GENOMIC DNA]</scope>
    <source>
        <strain evidence="2 3">ACAM 611</strain>
    </source>
</reference>
<organism evidence="2 3">
    <name type="scientific">Glaciecola punicea ACAM 611</name>
    <dbReference type="NCBI Taxonomy" id="1121923"/>
    <lineage>
        <taxon>Bacteria</taxon>
        <taxon>Pseudomonadati</taxon>
        <taxon>Pseudomonadota</taxon>
        <taxon>Gammaproteobacteria</taxon>
        <taxon>Alteromonadales</taxon>
        <taxon>Alteromonadaceae</taxon>
        <taxon>Glaciecola</taxon>
    </lineage>
</organism>
<keyword evidence="1" id="KW-0812">Transmembrane</keyword>
<dbReference type="STRING" id="56804.BAE46_07535"/>
<protein>
    <recommendedName>
        <fullName evidence="4">DUF4112 domain-containing protein</fullName>
    </recommendedName>
</protein>
<reference evidence="2 3" key="1">
    <citation type="journal article" date="2012" name="J. Bacteriol.">
        <title>Genome sequence of proteorhodopsin-containing sea ice bacterium Glaciecola punicea ACAM 611T.</title>
        <authorList>
            <person name="Qin Q.-L."/>
            <person name="Xie B.-B."/>
            <person name="Shu Y.-L."/>
            <person name="Rong J.-C."/>
            <person name="Zhao D.-L."/>
            <person name="Zhang X.-Y."/>
            <person name="Chen X.-L."/>
            <person name="Zhou B.-C."/>
            <person name="Zhanga Y.-Z."/>
        </authorList>
    </citation>
    <scope>NUCLEOTIDE SEQUENCE [LARGE SCALE GENOMIC DNA]</scope>
    <source>
        <strain evidence="2 3">ACAM 611</strain>
    </source>
</reference>
<dbReference type="Pfam" id="PF13430">
    <property type="entry name" value="DUF4112"/>
    <property type="match status" value="1"/>
</dbReference>
<dbReference type="AlphaFoldDB" id="H5TC27"/>
<keyword evidence="1" id="KW-0472">Membrane</keyword>
<feature type="transmembrane region" description="Helical" evidence="1">
    <location>
        <begin position="94"/>
        <end position="114"/>
    </location>
</feature>
<dbReference type="OrthoDB" id="513552at2"/>
<dbReference type="PANTHER" id="PTHR35519:SF2">
    <property type="entry name" value="PH DOMAIN PROTEIN"/>
    <property type="match status" value="1"/>
</dbReference>
<dbReference type="eggNOG" id="ENOG5032RYR">
    <property type="taxonomic scope" value="Bacteria"/>
</dbReference>